<dbReference type="EMBL" id="GBXM01095192">
    <property type="protein sequence ID" value="JAH13385.1"/>
    <property type="molecule type" value="Transcribed_RNA"/>
</dbReference>
<reference evidence="1" key="1">
    <citation type="submission" date="2014-11" db="EMBL/GenBank/DDBJ databases">
        <authorList>
            <person name="Amaro Gonzalez C."/>
        </authorList>
    </citation>
    <scope>NUCLEOTIDE SEQUENCE</scope>
</reference>
<dbReference type="AlphaFoldDB" id="A0A0E9QAN9"/>
<name>A0A0E9QAN9_ANGAN</name>
<evidence type="ECO:0000313" key="1">
    <source>
        <dbReference type="EMBL" id="JAH13385.1"/>
    </source>
</evidence>
<proteinExistence type="predicted"/>
<accession>A0A0E9QAN9</accession>
<protein>
    <submittedName>
        <fullName evidence="1">Uncharacterized protein</fullName>
    </submittedName>
</protein>
<sequence>MPFVPPDYSAPLTFICNHK</sequence>
<reference evidence="1" key="2">
    <citation type="journal article" date="2015" name="Fish Shellfish Immunol.">
        <title>Early steps in the European eel (Anguilla anguilla)-Vibrio vulnificus interaction in the gills: Role of the RtxA13 toxin.</title>
        <authorList>
            <person name="Callol A."/>
            <person name="Pajuelo D."/>
            <person name="Ebbesson L."/>
            <person name="Teles M."/>
            <person name="MacKenzie S."/>
            <person name="Amaro C."/>
        </authorList>
    </citation>
    <scope>NUCLEOTIDE SEQUENCE</scope>
</reference>
<organism evidence="1">
    <name type="scientific">Anguilla anguilla</name>
    <name type="common">European freshwater eel</name>
    <name type="synonym">Muraena anguilla</name>
    <dbReference type="NCBI Taxonomy" id="7936"/>
    <lineage>
        <taxon>Eukaryota</taxon>
        <taxon>Metazoa</taxon>
        <taxon>Chordata</taxon>
        <taxon>Craniata</taxon>
        <taxon>Vertebrata</taxon>
        <taxon>Euteleostomi</taxon>
        <taxon>Actinopterygii</taxon>
        <taxon>Neopterygii</taxon>
        <taxon>Teleostei</taxon>
        <taxon>Anguilliformes</taxon>
        <taxon>Anguillidae</taxon>
        <taxon>Anguilla</taxon>
    </lineage>
</organism>